<dbReference type="GeneID" id="97606043"/>
<proteinExistence type="inferred from homology"/>
<name>A0A831EQR1_ERWAM</name>
<dbReference type="Proteomes" id="UP000013111">
    <property type="component" value="Unassembled WGS sequence"/>
</dbReference>
<dbReference type="RefSeq" id="WP_004157576.1">
    <property type="nucleotide sequence ID" value="NZ_BAYW01000009.1"/>
</dbReference>
<reference evidence="3 4" key="1">
    <citation type="submission" date="2012-11" db="EMBL/GenBank/DDBJ databases">
        <authorList>
            <person name="Linke B."/>
        </authorList>
    </citation>
    <scope>NUCLEOTIDE SEQUENCE [LARGE SCALE GENOMIC DNA]</scope>
    <source>
        <strain evidence="4">CFBP 1232</strain>
    </source>
</reference>
<dbReference type="SUPFAM" id="SSF52038">
    <property type="entry name" value="Barstar-related"/>
    <property type="match status" value="1"/>
</dbReference>
<dbReference type="Pfam" id="PF01337">
    <property type="entry name" value="Barstar"/>
    <property type="match status" value="1"/>
</dbReference>
<evidence type="ECO:0000256" key="1">
    <source>
        <dbReference type="ARBA" id="ARBA00006845"/>
    </source>
</evidence>
<comment type="similarity">
    <text evidence="1">Belongs to the barstar family.</text>
</comment>
<dbReference type="AlphaFoldDB" id="A0A831EQR1"/>
<dbReference type="EMBL" id="CAPB01000017">
    <property type="protein sequence ID" value="CCO93772.1"/>
    <property type="molecule type" value="Genomic_DNA"/>
</dbReference>
<organism evidence="3 4">
    <name type="scientific">Erwinia amylovora NBRC 12687 = CFBP 1232</name>
    <dbReference type="NCBI Taxonomy" id="1219359"/>
    <lineage>
        <taxon>Bacteria</taxon>
        <taxon>Pseudomonadati</taxon>
        <taxon>Pseudomonadota</taxon>
        <taxon>Gammaproteobacteria</taxon>
        <taxon>Enterobacterales</taxon>
        <taxon>Erwiniaceae</taxon>
        <taxon>Erwinia</taxon>
    </lineage>
</organism>
<evidence type="ECO:0000313" key="4">
    <source>
        <dbReference type="Proteomes" id="UP000013111"/>
    </source>
</evidence>
<dbReference type="InterPro" id="IPR000468">
    <property type="entry name" value="Barstar"/>
</dbReference>
<gene>
    <name evidence="3" type="ORF">BN437_1842</name>
</gene>
<dbReference type="Gene3D" id="3.30.370.10">
    <property type="entry name" value="Barstar-like"/>
    <property type="match status" value="1"/>
</dbReference>
<reference evidence="3 4" key="2">
    <citation type="submission" date="2013-04" db="EMBL/GenBank/DDBJ databases">
        <title>Comparative genomics of 12 strains of Erwinia amylovora identifies a pan-genome with a large conserved core and provides insights into host specificity.</title>
        <authorList>
            <person name="Mann R.A."/>
            <person name="Smits T.H.M."/>
            <person name="Buehlmann A."/>
            <person name="Blom J."/>
            <person name="Goesmann A."/>
            <person name="Frey J.E."/>
            <person name="Plummer K.M."/>
            <person name="Beer S.V."/>
            <person name="Luck J."/>
            <person name="Duffy B."/>
            <person name="Rodoni B."/>
        </authorList>
    </citation>
    <scope>NUCLEOTIDE SEQUENCE [LARGE SCALE GENOMIC DNA]</scope>
    <source>
        <strain evidence="4">CFBP 1232</strain>
    </source>
</reference>
<sequence length="88" mass="9958">MQRVDFDLQRMEDSADFYRQFALKFNLDVFGANQDALWDVLTGGVPLPLCITLRHLQGHPQQAGLERIVAVMKEAEQETGGAFSVHIR</sequence>
<feature type="domain" description="Barstar (barnase inhibitor)" evidence="2">
    <location>
        <begin position="1"/>
        <end position="83"/>
    </location>
</feature>
<protein>
    <recommendedName>
        <fullName evidence="2">Barstar (barnase inhibitor) domain-containing protein</fullName>
    </recommendedName>
</protein>
<comment type="caution">
    <text evidence="3">The sequence shown here is derived from an EMBL/GenBank/DDBJ whole genome shotgun (WGS) entry which is preliminary data.</text>
</comment>
<evidence type="ECO:0000259" key="2">
    <source>
        <dbReference type="Pfam" id="PF01337"/>
    </source>
</evidence>
<dbReference type="InterPro" id="IPR035905">
    <property type="entry name" value="Barstar-like_sf"/>
</dbReference>
<evidence type="ECO:0000313" key="3">
    <source>
        <dbReference type="EMBL" id="CCO93772.1"/>
    </source>
</evidence>
<accession>A0A831EQR1</accession>